<name>A0A078AWS0_STYLE</name>
<feature type="coiled-coil region" evidence="1">
    <location>
        <begin position="63"/>
        <end position="90"/>
    </location>
</feature>
<dbReference type="EMBL" id="CCKQ01014819">
    <property type="protein sequence ID" value="CDW86614.1"/>
    <property type="molecule type" value="Genomic_DNA"/>
</dbReference>
<organism evidence="3 4">
    <name type="scientific">Stylonychia lemnae</name>
    <name type="common">Ciliate</name>
    <dbReference type="NCBI Taxonomy" id="5949"/>
    <lineage>
        <taxon>Eukaryota</taxon>
        <taxon>Sar</taxon>
        <taxon>Alveolata</taxon>
        <taxon>Ciliophora</taxon>
        <taxon>Intramacronucleata</taxon>
        <taxon>Spirotrichea</taxon>
        <taxon>Stichotrichia</taxon>
        <taxon>Sporadotrichida</taxon>
        <taxon>Oxytrichidae</taxon>
        <taxon>Stylonychinae</taxon>
        <taxon>Stylonychia</taxon>
    </lineage>
</organism>
<dbReference type="OrthoDB" id="8062037at2759"/>
<gene>
    <name evidence="3" type="primary">Contig18072.g19206</name>
    <name evidence="3" type="ORF">STYLEM_15711</name>
</gene>
<dbReference type="OMA" id="YERWNQQ"/>
<sequence>MARNRINELRQKDQTNKWNQLLQHQENERQEVEQSHIIEYQQFNKVWDDKTIKLMQDHEKLLHDLEIQQVRQLEENRQKLEQELPTQIKATSELLNMRQIQVNLGTQGDYQGAHQMQIRVQKREQEEQEAHMIERQKKITALEATLINKQMIEMGGLQKKVDSQATENQRQREIEQNKLLQRYQNLRKELDNQQNLERIRVEKLLKGSPNKSKMSTMSASPSKKSMNASRMSAPGSRR</sequence>
<evidence type="ECO:0000313" key="3">
    <source>
        <dbReference type="EMBL" id="CDW86614.1"/>
    </source>
</evidence>
<keyword evidence="4" id="KW-1185">Reference proteome</keyword>
<dbReference type="InParanoid" id="A0A078AWS0"/>
<evidence type="ECO:0000256" key="1">
    <source>
        <dbReference type="SAM" id="Coils"/>
    </source>
</evidence>
<proteinExistence type="predicted"/>
<evidence type="ECO:0000313" key="4">
    <source>
        <dbReference type="Proteomes" id="UP000039865"/>
    </source>
</evidence>
<accession>A0A078AWS0</accession>
<feature type="compositionally biased region" description="Polar residues" evidence="2">
    <location>
        <begin position="209"/>
        <end position="230"/>
    </location>
</feature>
<dbReference type="AlphaFoldDB" id="A0A078AWS0"/>
<protein>
    <submittedName>
        <fullName evidence="3">Uncharacterized protein</fullName>
    </submittedName>
</protein>
<reference evidence="3 4" key="1">
    <citation type="submission" date="2014-06" db="EMBL/GenBank/DDBJ databases">
        <authorList>
            <person name="Swart Estienne"/>
        </authorList>
    </citation>
    <scope>NUCLEOTIDE SEQUENCE [LARGE SCALE GENOMIC DNA]</scope>
    <source>
        <strain evidence="3 4">130c</strain>
    </source>
</reference>
<dbReference type="PANTHER" id="PTHR47026:SF2">
    <property type="entry name" value="FLAGELLAR ASSOCIATED PROTEIN"/>
    <property type="match status" value="1"/>
</dbReference>
<evidence type="ECO:0000256" key="2">
    <source>
        <dbReference type="SAM" id="MobiDB-lite"/>
    </source>
</evidence>
<dbReference type="Proteomes" id="UP000039865">
    <property type="component" value="Unassembled WGS sequence"/>
</dbReference>
<keyword evidence="1" id="KW-0175">Coiled coil</keyword>
<dbReference type="PANTHER" id="PTHR47026">
    <property type="entry name" value="PIGMENTOSA GTPASE REGULATOR-LIKE PROTEIN, PUTATIVE-RELATED"/>
    <property type="match status" value="1"/>
</dbReference>
<feature type="region of interest" description="Disordered" evidence="2">
    <location>
        <begin position="201"/>
        <end position="238"/>
    </location>
</feature>